<evidence type="ECO:0000313" key="14">
    <source>
        <dbReference type="Proteomes" id="UP001200741"/>
    </source>
</evidence>
<dbReference type="CDD" id="cd02970">
    <property type="entry name" value="PRX_like2"/>
    <property type="match status" value="1"/>
</dbReference>
<dbReference type="SUPFAM" id="SSF52833">
    <property type="entry name" value="Thioredoxin-like"/>
    <property type="match status" value="1"/>
</dbReference>
<evidence type="ECO:0000259" key="12">
    <source>
        <dbReference type="PROSITE" id="PS51352"/>
    </source>
</evidence>
<evidence type="ECO:0000256" key="9">
    <source>
        <dbReference type="ARBA" id="ARBA00038489"/>
    </source>
</evidence>
<dbReference type="PANTHER" id="PTHR42801:SF7">
    <property type="entry name" value="SLL1159 PROTEIN"/>
    <property type="match status" value="1"/>
</dbReference>
<comment type="catalytic activity">
    <reaction evidence="11">
        <text>a hydroperoxide + [thioredoxin]-dithiol = an alcohol + [thioredoxin]-disulfide + H2O</text>
        <dbReference type="Rhea" id="RHEA:62620"/>
        <dbReference type="Rhea" id="RHEA-COMP:10698"/>
        <dbReference type="Rhea" id="RHEA-COMP:10700"/>
        <dbReference type="ChEBI" id="CHEBI:15377"/>
        <dbReference type="ChEBI" id="CHEBI:29950"/>
        <dbReference type="ChEBI" id="CHEBI:30879"/>
        <dbReference type="ChEBI" id="CHEBI:35924"/>
        <dbReference type="ChEBI" id="CHEBI:50058"/>
        <dbReference type="EC" id="1.11.1.24"/>
    </reaction>
</comment>
<reference evidence="13 14" key="1">
    <citation type="submission" date="2021-12" db="EMBL/GenBank/DDBJ databases">
        <title>Genome seq of P8.</title>
        <authorList>
            <person name="Seo T."/>
        </authorList>
    </citation>
    <scope>NUCLEOTIDE SEQUENCE [LARGE SCALE GENOMIC DNA]</scope>
    <source>
        <strain evidence="13 14">P8</strain>
    </source>
</reference>
<dbReference type="Gene3D" id="3.40.30.10">
    <property type="entry name" value="Glutaredoxin"/>
    <property type="match status" value="1"/>
</dbReference>
<evidence type="ECO:0000256" key="8">
    <source>
        <dbReference type="ARBA" id="ARBA00032824"/>
    </source>
</evidence>
<dbReference type="InterPro" id="IPR013766">
    <property type="entry name" value="Thioredoxin_domain"/>
</dbReference>
<dbReference type="InterPro" id="IPR036249">
    <property type="entry name" value="Thioredoxin-like_sf"/>
</dbReference>
<dbReference type="PANTHER" id="PTHR42801">
    <property type="entry name" value="THIOREDOXIN-DEPENDENT PEROXIDE REDUCTASE"/>
    <property type="match status" value="1"/>
</dbReference>
<protein>
    <recommendedName>
        <fullName evidence="2">thioredoxin-dependent peroxiredoxin</fullName>
        <ecNumber evidence="2">1.11.1.24</ecNumber>
    </recommendedName>
    <alternativeName>
        <fullName evidence="8">Thioredoxin peroxidase</fullName>
    </alternativeName>
    <alternativeName>
        <fullName evidence="10">Thioredoxin-dependent peroxiredoxin Bcp</fullName>
    </alternativeName>
</protein>
<dbReference type="InterPro" id="IPR000866">
    <property type="entry name" value="AhpC/TSA"/>
</dbReference>
<feature type="domain" description="Thioredoxin" evidence="12">
    <location>
        <begin position="48"/>
        <end position="221"/>
    </location>
</feature>
<keyword evidence="14" id="KW-1185">Reference proteome</keyword>
<evidence type="ECO:0000256" key="5">
    <source>
        <dbReference type="ARBA" id="ARBA00023002"/>
    </source>
</evidence>
<keyword evidence="7" id="KW-0676">Redox-active center</keyword>
<sequence length="235" mass="25351">MSLQARLDAFKADFEAGKPPYSVPPAVIATMHRATAELIASGAPLRALKAGDAAPEFVLPDAEGQPVSSTKLLKDGPLVVSFYRGVWCPYCNMELQALQAALAAYRDAGASLVAISPQTAPNSRKAMRQNGVQFPILSDARNDVAATFGLRFELPPYLVDLYKQLKNDLPSFNADPSWTLPMPARYVIAPDGAIVYAEVNADYTRRPEPHDLLPAIRSVGNRASRSPSGDTGLHF</sequence>
<evidence type="ECO:0000256" key="4">
    <source>
        <dbReference type="ARBA" id="ARBA00022862"/>
    </source>
</evidence>
<evidence type="ECO:0000256" key="6">
    <source>
        <dbReference type="ARBA" id="ARBA00023157"/>
    </source>
</evidence>
<comment type="function">
    <text evidence="1">Thiol-specific peroxidase that catalyzes the reduction of hydrogen peroxide and organic hydroperoxides to water and alcohols, respectively. Plays a role in cell protection against oxidative stress by detoxifying peroxides and as sensor of hydrogen peroxide-mediated signaling events.</text>
</comment>
<evidence type="ECO:0000256" key="1">
    <source>
        <dbReference type="ARBA" id="ARBA00003330"/>
    </source>
</evidence>
<comment type="similarity">
    <text evidence="9">Belongs to the peroxiredoxin family. BCP/PrxQ subfamily.</text>
</comment>
<comment type="caution">
    <text evidence="13">The sequence shown here is derived from an EMBL/GenBank/DDBJ whole genome shotgun (WGS) entry which is preliminary data.</text>
</comment>
<evidence type="ECO:0000256" key="7">
    <source>
        <dbReference type="ARBA" id="ARBA00023284"/>
    </source>
</evidence>
<evidence type="ECO:0000256" key="2">
    <source>
        <dbReference type="ARBA" id="ARBA00013017"/>
    </source>
</evidence>
<dbReference type="Pfam" id="PF00578">
    <property type="entry name" value="AhpC-TSA"/>
    <property type="match status" value="1"/>
</dbReference>
<keyword evidence="3" id="KW-0575">Peroxidase</keyword>
<evidence type="ECO:0000313" key="13">
    <source>
        <dbReference type="EMBL" id="MCE4555606.1"/>
    </source>
</evidence>
<organism evidence="13 14">
    <name type="scientific">Pelomonas cellulosilytica</name>
    <dbReference type="NCBI Taxonomy" id="2906762"/>
    <lineage>
        <taxon>Bacteria</taxon>
        <taxon>Pseudomonadati</taxon>
        <taxon>Pseudomonadota</taxon>
        <taxon>Betaproteobacteria</taxon>
        <taxon>Burkholderiales</taxon>
        <taxon>Sphaerotilaceae</taxon>
        <taxon>Roseateles</taxon>
    </lineage>
</organism>
<name>A0ABS8XYB6_9BURK</name>
<keyword evidence="6" id="KW-1015">Disulfide bond</keyword>
<evidence type="ECO:0000256" key="10">
    <source>
        <dbReference type="ARBA" id="ARBA00042639"/>
    </source>
</evidence>
<evidence type="ECO:0000256" key="3">
    <source>
        <dbReference type="ARBA" id="ARBA00022559"/>
    </source>
</evidence>
<gene>
    <name evidence="13" type="ORF">LXT13_14465</name>
</gene>
<dbReference type="PROSITE" id="PS51352">
    <property type="entry name" value="THIOREDOXIN_2"/>
    <property type="match status" value="1"/>
</dbReference>
<dbReference type="InterPro" id="IPR050924">
    <property type="entry name" value="Peroxiredoxin_BCP/PrxQ"/>
</dbReference>
<accession>A0ABS8XYB6</accession>
<evidence type="ECO:0000256" key="11">
    <source>
        <dbReference type="ARBA" id="ARBA00049091"/>
    </source>
</evidence>
<dbReference type="EC" id="1.11.1.24" evidence="2"/>
<proteinExistence type="inferred from homology"/>
<dbReference type="Proteomes" id="UP001200741">
    <property type="component" value="Unassembled WGS sequence"/>
</dbReference>
<keyword evidence="4" id="KW-0049">Antioxidant</keyword>
<dbReference type="RefSeq" id="WP_233372627.1">
    <property type="nucleotide sequence ID" value="NZ_JAJTWU010000005.1"/>
</dbReference>
<dbReference type="EMBL" id="JAJTWU010000005">
    <property type="protein sequence ID" value="MCE4555606.1"/>
    <property type="molecule type" value="Genomic_DNA"/>
</dbReference>
<keyword evidence="5" id="KW-0560">Oxidoreductase</keyword>